<accession>A0AC35FGV5</accession>
<proteinExistence type="predicted"/>
<dbReference type="WBParaSite" id="PS1159_v2.g16650.t1">
    <property type="protein sequence ID" value="PS1159_v2.g16650.t1"/>
    <property type="gene ID" value="PS1159_v2.g16650"/>
</dbReference>
<dbReference type="Proteomes" id="UP000887580">
    <property type="component" value="Unplaced"/>
</dbReference>
<evidence type="ECO:0000313" key="2">
    <source>
        <dbReference type="WBParaSite" id="PS1159_v2.g16650.t1"/>
    </source>
</evidence>
<sequence length="148" mass="17039">MRTIDGGRFFDEPNYPRVYSLLRAAKKNLNAQEYPYDWERWEEEPNLLIDSNVPVKTQVLVKHFNSCLVVLKEMFEEWGVVASNGFLNKDDDAILEFSTKEKAELCFNTFHGYEWKGSKLDVKLLKSTQPFGPLPSASTKPSNIKTTT</sequence>
<protein>
    <submittedName>
        <fullName evidence="2">RRM domain-containing protein</fullName>
    </submittedName>
</protein>
<reference evidence="2" key="1">
    <citation type="submission" date="2022-11" db="UniProtKB">
        <authorList>
            <consortium name="WormBaseParasite"/>
        </authorList>
    </citation>
    <scope>IDENTIFICATION</scope>
</reference>
<organism evidence="1 2">
    <name type="scientific">Panagrolaimus sp. PS1159</name>
    <dbReference type="NCBI Taxonomy" id="55785"/>
    <lineage>
        <taxon>Eukaryota</taxon>
        <taxon>Metazoa</taxon>
        <taxon>Ecdysozoa</taxon>
        <taxon>Nematoda</taxon>
        <taxon>Chromadorea</taxon>
        <taxon>Rhabditida</taxon>
        <taxon>Tylenchina</taxon>
        <taxon>Panagrolaimomorpha</taxon>
        <taxon>Panagrolaimoidea</taxon>
        <taxon>Panagrolaimidae</taxon>
        <taxon>Panagrolaimus</taxon>
    </lineage>
</organism>
<name>A0AC35FGV5_9BILA</name>
<evidence type="ECO:0000313" key="1">
    <source>
        <dbReference type="Proteomes" id="UP000887580"/>
    </source>
</evidence>